<accession>A0A4R6WIP3</accession>
<reference evidence="1 2" key="1">
    <citation type="submission" date="2019-03" db="EMBL/GenBank/DDBJ databases">
        <title>Genomic Encyclopedia of Type Strains, Phase III (KMG-III): the genomes of soil and plant-associated and newly described type strains.</title>
        <authorList>
            <person name="Whitman W."/>
        </authorList>
    </citation>
    <scope>NUCLEOTIDE SEQUENCE [LARGE SCALE GENOMIC DNA]</scope>
    <source>
        <strain evidence="1 2">CGMCC 1.7660</strain>
    </source>
</reference>
<dbReference type="RefSeq" id="WP_133615116.1">
    <property type="nucleotide sequence ID" value="NZ_SNYW01000014.1"/>
</dbReference>
<dbReference type="Pfam" id="PF07370">
    <property type="entry name" value="DUF1489"/>
    <property type="match status" value="1"/>
</dbReference>
<evidence type="ECO:0008006" key="3">
    <source>
        <dbReference type="Google" id="ProtNLM"/>
    </source>
</evidence>
<dbReference type="PIRSF" id="PIRSF032025">
    <property type="entry name" value="UCP032025"/>
    <property type="match status" value="1"/>
</dbReference>
<dbReference type="InterPro" id="IPR008320">
    <property type="entry name" value="UCP032025"/>
</dbReference>
<dbReference type="Proteomes" id="UP000295783">
    <property type="component" value="Unassembled WGS sequence"/>
</dbReference>
<sequence>MTVHLVKLCVGIDSIAELVRYREELSRRHRRRKYLEDSHWTRSFPRRAAEVLDGGSLYWVIRGQICVRHRILRLDQVEDEAGRPFCAIVYDPTVIVTDFRPRRAFQGWRYLEAEDAPPDRPDQGAALAHALAEEELPPDLRSELRGLGLL</sequence>
<keyword evidence="2" id="KW-1185">Reference proteome</keyword>
<name>A0A4R6WIP3_9PROT</name>
<proteinExistence type="predicted"/>
<organism evidence="1 2">
    <name type="scientific">Dongia mobilis</name>
    <dbReference type="NCBI Taxonomy" id="578943"/>
    <lineage>
        <taxon>Bacteria</taxon>
        <taxon>Pseudomonadati</taxon>
        <taxon>Pseudomonadota</taxon>
        <taxon>Alphaproteobacteria</taxon>
        <taxon>Rhodospirillales</taxon>
        <taxon>Dongiaceae</taxon>
        <taxon>Dongia</taxon>
    </lineage>
</organism>
<dbReference type="AlphaFoldDB" id="A0A4R6WIP3"/>
<dbReference type="OrthoDB" id="9798292at2"/>
<evidence type="ECO:0000313" key="1">
    <source>
        <dbReference type="EMBL" id="TDQ77524.1"/>
    </source>
</evidence>
<gene>
    <name evidence="1" type="ORF">A8950_3676</name>
</gene>
<protein>
    <recommendedName>
        <fullName evidence="3">DUF1489 family protein</fullName>
    </recommendedName>
</protein>
<comment type="caution">
    <text evidence="1">The sequence shown here is derived from an EMBL/GenBank/DDBJ whole genome shotgun (WGS) entry which is preliminary data.</text>
</comment>
<evidence type="ECO:0000313" key="2">
    <source>
        <dbReference type="Proteomes" id="UP000295783"/>
    </source>
</evidence>
<dbReference type="EMBL" id="SNYW01000014">
    <property type="protein sequence ID" value="TDQ77524.1"/>
    <property type="molecule type" value="Genomic_DNA"/>
</dbReference>